<feature type="domain" description="4Fe-4S ferredoxin-type" evidence="1">
    <location>
        <begin position="35"/>
        <end position="64"/>
    </location>
</feature>
<dbReference type="AlphaFoldDB" id="A0A1G9WXM5"/>
<dbReference type="PROSITE" id="PS51379">
    <property type="entry name" value="4FE4S_FER_2"/>
    <property type="match status" value="2"/>
</dbReference>
<gene>
    <name evidence="2" type="ORF">SAMN04488502_108115</name>
</gene>
<dbReference type="InterPro" id="IPR017896">
    <property type="entry name" value="4Fe4S_Fe-S-bd"/>
</dbReference>
<organism evidence="2 3">
    <name type="scientific">Dendrosporobacter quercicolus</name>
    <dbReference type="NCBI Taxonomy" id="146817"/>
    <lineage>
        <taxon>Bacteria</taxon>
        <taxon>Bacillati</taxon>
        <taxon>Bacillota</taxon>
        <taxon>Negativicutes</taxon>
        <taxon>Selenomonadales</taxon>
        <taxon>Sporomusaceae</taxon>
        <taxon>Dendrosporobacter</taxon>
    </lineage>
</organism>
<reference evidence="2 3" key="1">
    <citation type="submission" date="2016-10" db="EMBL/GenBank/DDBJ databases">
        <authorList>
            <person name="de Groot N.N."/>
        </authorList>
    </citation>
    <scope>NUCLEOTIDE SEQUENCE [LARGE SCALE GENOMIC DNA]</scope>
    <source>
        <strain evidence="2 3">DSM 1736</strain>
    </source>
</reference>
<feature type="domain" description="4Fe-4S ferredoxin-type" evidence="1">
    <location>
        <begin position="5"/>
        <end position="34"/>
    </location>
</feature>
<accession>A0A1G9WXM5</accession>
<evidence type="ECO:0000259" key="1">
    <source>
        <dbReference type="PROSITE" id="PS51379"/>
    </source>
</evidence>
<keyword evidence="3" id="KW-1185">Reference proteome</keyword>
<dbReference type="STRING" id="146817.SAMN04488502_108115"/>
<evidence type="ECO:0000313" key="3">
    <source>
        <dbReference type="Proteomes" id="UP000214880"/>
    </source>
</evidence>
<dbReference type="RefSeq" id="WP_092074335.1">
    <property type="nucleotide sequence ID" value="NZ_FNHB01000008.1"/>
</dbReference>
<dbReference type="PANTHER" id="PTHR42895">
    <property type="entry name" value="IRON-SULFUR CLUSTER-BINDING PROTEIN-RELATED"/>
    <property type="match status" value="1"/>
</dbReference>
<dbReference type="Pfam" id="PF14697">
    <property type="entry name" value="Fer4_21"/>
    <property type="match status" value="1"/>
</dbReference>
<dbReference type="SUPFAM" id="SSF54862">
    <property type="entry name" value="4Fe-4S ferredoxins"/>
    <property type="match status" value="1"/>
</dbReference>
<proteinExistence type="predicted"/>
<dbReference type="PANTHER" id="PTHR42895:SF1">
    <property type="entry name" value="IRON-SULFUR CLUSTER PROTEIN"/>
    <property type="match status" value="1"/>
</dbReference>
<dbReference type="InterPro" id="IPR052911">
    <property type="entry name" value="Corrinoid_activation_enz"/>
</dbReference>
<evidence type="ECO:0000313" key="2">
    <source>
        <dbReference type="EMBL" id="SDM89031.1"/>
    </source>
</evidence>
<dbReference type="Gene3D" id="3.30.70.20">
    <property type="match status" value="1"/>
</dbReference>
<name>A0A1G9WXM5_9FIRM</name>
<dbReference type="EMBL" id="FNHB01000008">
    <property type="protein sequence ID" value="SDM89031.1"/>
    <property type="molecule type" value="Genomic_DNA"/>
</dbReference>
<protein>
    <submittedName>
        <fullName evidence="2">4Fe-4S dicluster domain-containing protein</fullName>
    </submittedName>
</protein>
<dbReference type="OrthoDB" id="9795268at2"/>
<sequence>MLMKKLSKIDENKCVGCGLCIQACHQGALQLVDGKAKLVAPAQCDGVGMCLPVCPNGAIILEEQPAEQTVAPAAMAGEFRCPGTVANLIERKRPAAAAEQAQPVASQLQQWPCQIKLVPPAAAYFDRADVLIAADCTAYAYANIHRDFMPGKITLIGCPKLDEGNYADKLGQIFQLNSIQSVTVLRMEKPCCSGLANAALAALVSSGRQIPFQTVIIGIDGSILETKELVSKAV</sequence>
<dbReference type="Proteomes" id="UP000214880">
    <property type="component" value="Unassembled WGS sequence"/>
</dbReference>